<dbReference type="PANTHER" id="PTHR23305">
    <property type="entry name" value="OBG GTPASE FAMILY"/>
    <property type="match status" value="1"/>
</dbReference>
<protein>
    <recommendedName>
        <fullName evidence="6">Ribosome-binding ATPase YchF</fullName>
    </recommendedName>
</protein>
<dbReference type="PRINTS" id="PR00326">
    <property type="entry name" value="GTP1OBG"/>
</dbReference>
<dbReference type="InterPro" id="IPR013029">
    <property type="entry name" value="YchF_C"/>
</dbReference>
<feature type="domain" description="OBG-type G" evidence="8">
    <location>
        <begin position="1"/>
        <end position="255"/>
    </location>
</feature>
<dbReference type="GO" id="GO:0016887">
    <property type="term" value="F:ATP hydrolysis activity"/>
    <property type="evidence" value="ECO:0007669"/>
    <property type="project" value="UniProtKB-UniRule"/>
</dbReference>
<dbReference type="SUPFAM" id="SSF81271">
    <property type="entry name" value="TGS-like"/>
    <property type="match status" value="1"/>
</dbReference>
<keyword evidence="11" id="KW-1185">Reference proteome</keyword>
<dbReference type="NCBIfam" id="TIGR00092">
    <property type="entry name" value="redox-regulated ATPase YchF"/>
    <property type="match status" value="1"/>
</dbReference>
<evidence type="ECO:0000256" key="4">
    <source>
        <dbReference type="ARBA" id="ARBA00022840"/>
    </source>
</evidence>
<dbReference type="GO" id="GO:0005737">
    <property type="term" value="C:cytoplasm"/>
    <property type="evidence" value="ECO:0007669"/>
    <property type="project" value="TreeGrafter"/>
</dbReference>
<dbReference type="InterPro" id="IPR006073">
    <property type="entry name" value="GTP-bd"/>
</dbReference>
<dbReference type="STRING" id="870242.cpu_05760"/>
<dbReference type="CDD" id="cd01900">
    <property type="entry name" value="YchF"/>
    <property type="match status" value="1"/>
</dbReference>
<dbReference type="InterPro" id="IPR023192">
    <property type="entry name" value="TGS-like_dom_sf"/>
</dbReference>
<feature type="domain" description="TGS" evidence="9">
    <location>
        <begin position="277"/>
        <end position="360"/>
    </location>
</feature>
<evidence type="ECO:0000259" key="9">
    <source>
        <dbReference type="PROSITE" id="PS51880"/>
    </source>
</evidence>
<keyword evidence="5" id="KW-0460">Magnesium</keyword>
<dbReference type="PROSITE" id="PS51710">
    <property type="entry name" value="G_OBG"/>
    <property type="match status" value="1"/>
</dbReference>
<gene>
    <name evidence="6" type="primary">ychF</name>
    <name evidence="10" type="ORF">cpu_05760</name>
</gene>
<dbReference type="GO" id="GO:0043023">
    <property type="term" value="F:ribosomal large subunit binding"/>
    <property type="evidence" value="ECO:0007669"/>
    <property type="project" value="UniProtKB-UniRule"/>
</dbReference>
<dbReference type="InterPro" id="IPR004396">
    <property type="entry name" value="ATPase_YchF/OLA1"/>
</dbReference>
<dbReference type="FunFam" id="3.10.20.30:FF:000001">
    <property type="entry name" value="Ribosome-binding ATPase YchF"/>
    <property type="match status" value="1"/>
</dbReference>
<evidence type="ECO:0000256" key="2">
    <source>
        <dbReference type="ARBA" id="ARBA00022723"/>
    </source>
</evidence>
<comment type="similarity">
    <text evidence="6">Belongs to the TRAFAC class OBG-HflX-like GTPase superfamily. OBG GTPase family. YchF/OLA1 subfamily.</text>
</comment>
<dbReference type="Gene3D" id="1.10.150.300">
    <property type="entry name" value="TGS-like domain"/>
    <property type="match status" value="1"/>
</dbReference>
<comment type="cofactor">
    <cofactor evidence="1">
        <name>Mg(2+)</name>
        <dbReference type="ChEBI" id="CHEBI:18420"/>
    </cofactor>
</comment>
<comment type="function">
    <text evidence="6">ATPase that binds to both the 70S ribosome and the 50S ribosomal subunit in a nucleotide-independent manner.</text>
</comment>
<keyword evidence="7" id="KW-0175">Coiled coil</keyword>
<feature type="coiled-coil region" evidence="7">
    <location>
        <begin position="128"/>
        <end position="155"/>
    </location>
</feature>
<accession>A0A1L8CT15</accession>
<dbReference type="Pfam" id="PF01926">
    <property type="entry name" value="MMR_HSR1"/>
    <property type="match status" value="1"/>
</dbReference>
<dbReference type="AlphaFoldDB" id="A0A1L8CT15"/>
<keyword evidence="2" id="KW-0479">Metal-binding</keyword>
<dbReference type="FunFam" id="1.10.150.300:FF:000001">
    <property type="entry name" value="Ribosome-binding ATPase YchF"/>
    <property type="match status" value="1"/>
</dbReference>
<organism evidence="10 11">
    <name type="scientific">Carboxydothermus pertinax</name>
    <dbReference type="NCBI Taxonomy" id="870242"/>
    <lineage>
        <taxon>Bacteria</taxon>
        <taxon>Bacillati</taxon>
        <taxon>Bacillota</taxon>
        <taxon>Clostridia</taxon>
        <taxon>Thermoanaerobacterales</taxon>
        <taxon>Thermoanaerobacteraceae</taxon>
        <taxon>Carboxydothermus</taxon>
    </lineage>
</organism>
<dbReference type="Gene3D" id="3.40.50.300">
    <property type="entry name" value="P-loop containing nucleotide triphosphate hydrolases"/>
    <property type="match status" value="1"/>
</dbReference>
<dbReference type="GO" id="GO:0005524">
    <property type="term" value="F:ATP binding"/>
    <property type="evidence" value="ECO:0007669"/>
    <property type="project" value="UniProtKB-UniRule"/>
</dbReference>
<feature type="binding site" evidence="6">
    <location>
        <begin position="10"/>
        <end position="15"/>
    </location>
    <ligand>
        <name>ATP</name>
        <dbReference type="ChEBI" id="CHEBI:30616"/>
    </ligand>
</feature>
<dbReference type="PIRSF" id="PIRSF006641">
    <property type="entry name" value="CHP00092"/>
    <property type="match status" value="1"/>
</dbReference>
<evidence type="ECO:0000259" key="8">
    <source>
        <dbReference type="PROSITE" id="PS51710"/>
    </source>
</evidence>
<dbReference type="RefSeq" id="WP_075858508.1">
    <property type="nucleotide sequence ID" value="NZ_BDJK01000009.1"/>
</dbReference>
<dbReference type="HAMAP" id="MF_00944">
    <property type="entry name" value="YchF_OLA1_ATPase"/>
    <property type="match status" value="1"/>
</dbReference>
<evidence type="ECO:0000256" key="1">
    <source>
        <dbReference type="ARBA" id="ARBA00001946"/>
    </source>
</evidence>
<evidence type="ECO:0000313" key="10">
    <source>
        <dbReference type="EMBL" id="GAV22066.1"/>
    </source>
</evidence>
<keyword evidence="3 6" id="KW-0547">Nucleotide-binding</keyword>
<dbReference type="Pfam" id="PF06071">
    <property type="entry name" value="YchF-GTPase_C"/>
    <property type="match status" value="1"/>
</dbReference>
<dbReference type="SUPFAM" id="SSF52540">
    <property type="entry name" value="P-loop containing nucleoside triphosphate hydrolases"/>
    <property type="match status" value="1"/>
</dbReference>
<dbReference type="PROSITE" id="PS51880">
    <property type="entry name" value="TGS"/>
    <property type="match status" value="1"/>
</dbReference>
<dbReference type="Gene3D" id="3.10.20.30">
    <property type="match status" value="1"/>
</dbReference>
<sequence>MEIGIVGLPNVGKSTLFNAITKAKAEAANYPFCTIEPNVGVVEVPDPRVDKIAEVVKPERVVRAVTRFVDIAGLVRGASRGEGLGNKFLSHIRQVDGIAHVVRCFTDPNVTHVEGSVDPARDIDTINTELILADLETAQRRLERAEKVAKSGEKRGKIEAEMLKRIIDGFDRGLPVRAHEFSDEEKEILREIGFITAKPVVYVANVGEKDLLSPPKEVDIVREIAAKENAEVVVLSAKIESEIQELPEDERALFLEDLGIEEPGLNKLIRTGYALLGLITFFTAGPQEVKAWTIKRGTKAPQAAGKIHSDIERGFIRAEVIPWEKLIEVGSMTVAREKGLIRLEGKDYVVQDGDVIYFRFNV</sequence>
<dbReference type="InterPro" id="IPR041706">
    <property type="entry name" value="YchF_N"/>
</dbReference>
<reference evidence="11" key="1">
    <citation type="submission" date="2016-12" db="EMBL/GenBank/DDBJ databases">
        <title>Draft Genome Sequences od Carboxydothermus pertinax and islandicus, Hydrogenogenic Carboxydotrophic Bacteria.</title>
        <authorList>
            <person name="Fukuyama Y."/>
            <person name="Ohmae K."/>
            <person name="Yoneda Y."/>
            <person name="Yoshida T."/>
            <person name="Sako Y."/>
        </authorList>
    </citation>
    <scope>NUCLEOTIDE SEQUENCE [LARGE SCALE GENOMIC DNA]</scope>
    <source>
        <strain evidence="11">Ug1</strain>
    </source>
</reference>
<evidence type="ECO:0000256" key="3">
    <source>
        <dbReference type="ARBA" id="ARBA00022741"/>
    </source>
</evidence>
<dbReference type="InterPro" id="IPR031167">
    <property type="entry name" value="G_OBG"/>
</dbReference>
<dbReference type="PANTHER" id="PTHR23305:SF18">
    <property type="entry name" value="OBG-TYPE G DOMAIN-CONTAINING PROTEIN"/>
    <property type="match status" value="1"/>
</dbReference>
<evidence type="ECO:0000313" key="11">
    <source>
        <dbReference type="Proteomes" id="UP000187485"/>
    </source>
</evidence>
<dbReference type="InterPro" id="IPR012676">
    <property type="entry name" value="TGS-like"/>
</dbReference>
<keyword evidence="4 6" id="KW-0067">ATP-binding</keyword>
<dbReference type="InterPro" id="IPR012675">
    <property type="entry name" value="Beta-grasp_dom_sf"/>
</dbReference>
<dbReference type="Proteomes" id="UP000187485">
    <property type="component" value="Unassembled WGS sequence"/>
</dbReference>
<name>A0A1L8CT15_9THEO</name>
<dbReference type="InterPro" id="IPR004095">
    <property type="entry name" value="TGS"/>
</dbReference>
<dbReference type="InterPro" id="IPR027417">
    <property type="entry name" value="P-loop_NTPase"/>
</dbReference>
<dbReference type="OrthoDB" id="9807318at2"/>
<dbReference type="CDD" id="cd04867">
    <property type="entry name" value="TGS_YchF_OLA1"/>
    <property type="match status" value="1"/>
</dbReference>
<evidence type="ECO:0000256" key="5">
    <source>
        <dbReference type="ARBA" id="ARBA00022842"/>
    </source>
</evidence>
<dbReference type="EMBL" id="BDJK01000009">
    <property type="protein sequence ID" value="GAV22066.1"/>
    <property type="molecule type" value="Genomic_DNA"/>
</dbReference>
<comment type="caution">
    <text evidence="10">The sequence shown here is derived from an EMBL/GenBank/DDBJ whole genome shotgun (WGS) entry which is preliminary data.</text>
</comment>
<dbReference type="GO" id="GO:0005525">
    <property type="term" value="F:GTP binding"/>
    <property type="evidence" value="ECO:0007669"/>
    <property type="project" value="InterPro"/>
</dbReference>
<evidence type="ECO:0000256" key="7">
    <source>
        <dbReference type="SAM" id="Coils"/>
    </source>
</evidence>
<evidence type="ECO:0000256" key="6">
    <source>
        <dbReference type="HAMAP-Rule" id="MF_00944"/>
    </source>
</evidence>
<proteinExistence type="inferred from homology"/>
<dbReference type="GO" id="GO:0046872">
    <property type="term" value="F:metal ion binding"/>
    <property type="evidence" value="ECO:0007669"/>
    <property type="project" value="UniProtKB-KW"/>
</dbReference>